<feature type="transmembrane region" description="Helical" evidence="1">
    <location>
        <begin position="44"/>
        <end position="68"/>
    </location>
</feature>
<organism evidence="2 3">
    <name type="scientific">Bordetella ansorpii</name>
    <dbReference type="NCBI Taxonomy" id="288768"/>
    <lineage>
        <taxon>Bacteria</taxon>
        <taxon>Pseudomonadati</taxon>
        <taxon>Pseudomonadota</taxon>
        <taxon>Betaproteobacteria</taxon>
        <taxon>Burkholderiales</taxon>
        <taxon>Alcaligenaceae</taxon>
        <taxon>Bordetella</taxon>
    </lineage>
</organism>
<evidence type="ECO:0000313" key="2">
    <source>
        <dbReference type="EMBL" id="SAH82401.1"/>
    </source>
</evidence>
<dbReference type="OrthoDB" id="9834602at2"/>
<evidence type="ECO:0000256" key="1">
    <source>
        <dbReference type="SAM" id="Phobius"/>
    </source>
</evidence>
<feature type="transmembrane region" description="Helical" evidence="1">
    <location>
        <begin position="7"/>
        <end position="24"/>
    </location>
</feature>
<keyword evidence="1" id="KW-0472">Membrane</keyword>
<name>A0A157KCV3_9BORD</name>
<dbReference type="AlphaFoldDB" id="A0A157KCV3"/>
<keyword evidence="1" id="KW-0812">Transmembrane</keyword>
<dbReference type="EMBL" id="FKBS01000006">
    <property type="protein sequence ID" value="SAH82401.1"/>
    <property type="molecule type" value="Genomic_DNA"/>
</dbReference>
<gene>
    <name evidence="2" type="ORF">SAMEA1982600_00298</name>
</gene>
<feature type="transmembrane region" description="Helical" evidence="1">
    <location>
        <begin position="80"/>
        <end position="98"/>
    </location>
</feature>
<dbReference type="Proteomes" id="UP000077037">
    <property type="component" value="Unassembled WGS sequence"/>
</dbReference>
<keyword evidence="1" id="KW-1133">Transmembrane helix</keyword>
<sequence>MKTYLRVSLGVGILMMAVWLGLYANTPFAPGRDGQGPSEAGMLLFFATIALSLALAHATIVTLGMSFSKLVGPLAKEGKIGMGLCAVMWIVMAVCLNLA</sequence>
<evidence type="ECO:0000313" key="3">
    <source>
        <dbReference type="Proteomes" id="UP000077037"/>
    </source>
</evidence>
<reference evidence="2 3" key="1">
    <citation type="submission" date="2016-03" db="EMBL/GenBank/DDBJ databases">
        <authorList>
            <consortium name="Pathogen Informatics"/>
        </authorList>
    </citation>
    <scope>NUCLEOTIDE SEQUENCE [LARGE SCALE GENOMIC DNA]</scope>
    <source>
        <strain evidence="2 3">NCTC13364</strain>
    </source>
</reference>
<proteinExistence type="predicted"/>
<protein>
    <submittedName>
        <fullName evidence="2">Uncharacterized protein</fullName>
    </submittedName>
</protein>
<dbReference type="RefSeq" id="WP_066406794.1">
    <property type="nucleotide sequence ID" value="NZ_FKBS01000006.1"/>
</dbReference>
<accession>A0A157KCV3</accession>